<evidence type="ECO:0000259" key="6">
    <source>
        <dbReference type="PROSITE" id="PS51071"/>
    </source>
</evidence>
<dbReference type="Gene3D" id="1.10.10.10">
    <property type="entry name" value="Winged helix-like DNA-binding domain superfamily/Winged helix DNA-binding domain"/>
    <property type="match status" value="1"/>
</dbReference>
<dbReference type="OrthoDB" id="8998729at2"/>
<dbReference type="GO" id="GO:0003700">
    <property type="term" value="F:DNA-binding transcription factor activity"/>
    <property type="evidence" value="ECO:0007669"/>
    <property type="project" value="InterPro"/>
</dbReference>
<dbReference type="PANTHER" id="PTHR30514">
    <property type="entry name" value="GLUCOKINASE"/>
    <property type="match status" value="1"/>
</dbReference>
<dbReference type="InterPro" id="IPR009057">
    <property type="entry name" value="Homeodomain-like_sf"/>
</dbReference>
<protein>
    <submittedName>
        <fullName evidence="8">RpiR family transcriptional regulator</fullName>
    </submittedName>
</protein>
<dbReference type="Proteomes" id="UP000295361">
    <property type="component" value="Unassembled WGS sequence"/>
</dbReference>
<name>A0A4R6QFV1_9BURK</name>
<dbReference type="GO" id="GO:0003677">
    <property type="term" value="F:DNA binding"/>
    <property type="evidence" value="ECO:0007669"/>
    <property type="project" value="UniProtKB-KW"/>
</dbReference>
<dbReference type="PANTHER" id="PTHR30514:SF18">
    <property type="entry name" value="RPIR-FAMILY TRANSCRIPTIONAL REGULATOR"/>
    <property type="match status" value="1"/>
</dbReference>
<keyword evidence="2" id="KW-0238">DNA-binding</keyword>
<sequence length="294" mass="31021">MASTKSTTEPTTPPHPFDRIREGAKGAPPALASVAQWMLRHTAQAATLSITDIAVACGSSPASVNRMARTAGYAGFAELKADLALVMRATIDPVQKLRDEQHRGNVAPVSQYVAMGRANVEQLLRDNTSKDIEAAARLLSTRGRIYVLGLGLTAHVCGWLADALTPYSHAVTALSVSGGTEQSASRMSTIGKGDVLVAISLPRYSRDTANLARFARERGAQVLAIIDSHAAPLANEADLRLFTSAAHPVLPSSYVAVQLLCEALVAEVMRRNPASVAMAAELTESIASQLRGGD</sequence>
<evidence type="ECO:0000259" key="7">
    <source>
        <dbReference type="PROSITE" id="PS51464"/>
    </source>
</evidence>
<feature type="domain" description="HTH rpiR-type" evidence="6">
    <location>
        <begin position="14"/>
        <end position="90"/>
    </location>
</feature>
<reference evidence="8 9" key="1">
    <citation type="submission" date="2019-03" db="EMBL/GenBank/DDBJ databases">
        <title>Genomic Encyclopedia of Type Strains, Phase IV (KMG-IV): sequencing the most valuable type-strain genomes for metagenomic binning, comparative biology and taxonomic classification.</title>
        <authorList>
            <person name="Goeker M."/>
        </authorList>
    </citation>
    <scope>NUCLEOTIDE SEQUENCE [LARGE SCALE GENOMIC DNA]</scope>
    <source>
        <strain evidence="8 9">DSM 16998</strain>
    </source>
</reference>
<evidence type="ECO:0000256" key="3">
    <source>
        <dbReference type="ARBA" id="ARBA00023152"/>
    </source>
</evidence>
<evidence type="ECO:0000256" key="5">
    <source>
        <dbReference type="SAM" id="MobiDB-lite"/>
    </source>
</evidence>
<dbReference type="GO" id="GO:0097367">
    <property type="term" value="F:carbohydrate derivative binding"/>
    <property type="evidence" value="ECO:0007669"/>
    <property type="project" value="InterPro"/>
</dbReference>
<dbReference type="SUPFAM" id="SSF53697">
    <property type="entry name" value="SIS domain"/>
    <property type="match status" value="1"/>
</dbReference>
<dbReference type="InterPro" id="IPR047640">
    <property type="entry name" value="RpiR-like"/>
</dbReference>
<dbReference type="CDD" id="cd05013">
    <property type="entry name" value="SIS_RpiR"/>
    <property type="match status" value="1"/>
</dbReference>
<keyword evidence="4" id="KW-0804">Transcription</keyword>
<feature type="domain" description="SIS" evidence="7">
    <location>
        <begin position="134"/>
        <end position="274"/>
    </location>
</feature>
<dbReference type="SUPFAM" id="SSF46689">
    <property type="entry name" value="Homeodomain-like"/>
    <property type="match status" value="1"/>
</dbReference>
<comment type="caution">
    <text evidence="8">The sequence shown here is derived from an EMBL/GenBank/DDBJ whole genome shotgun (WGS) entry which is preliminary data.</text>
</comment>
<dbReference type="InterPro" id="IPR000281">
    <property type="entry name" value="HTH_RpiR"/>
</dbReference>
<keyword evidence="1" id="KW-0805">Transcription regulation</keyword>
<dbReference type="PROSITE" id="PS51071">
    <property type="entry name" value="HTH_RPIR"/>
    <property type="match status" value="1"/>
</dbReference>
<organism evidence="8 9">
    <name type="scientific">Roseateles toxinivorans</name>
    <dbReference type="NCBI Taxonomy" id="270368"/>
    <lineage>
        <taxon>Bacteria</taxon>
        <taxon>Pseudomonadati</taxon>
        <taxon>Pseudomonadota</taxon>
        <taxon>Betaproteobacteria</taxon>
        <taxon>Burkholderiales</taxon>
        <taxon>Sphaerotilaceae</taxon>
        <taxon>Roseateles</taxon>
    </lineage>
</organism>
<evidence type="ECO:0000313" key="9">
    <source>
        <dbReference type="Proteomes" id="UP000295361"/>
    </source>
</evidence>
<dbReference type="InterPro" id="IPR001347">
    <property type="entry name" value="SIS_dom"/>
</dbReference>
<keyword evidence="3" id="KW-0324">Glycolysis</keyword>
<dbReference type="EMBL" id="SNXS01000014">
    <property type="protein sequence ID" value="TDP61270.1"/>
    <property type="molecule type" value="Genomic_DNA"/>
</dbReference>
<evidence type="ECO:0000256" key="1">
    <source>
        <dbReference type="ARBA" id="ARBA00023015"/>
    </source>
</evidence>
<keyword evidence="9" id="KW-1185">Reference proteome</keyword>
<evidence type="ECO:0000256" key="2">
    <source>
        <dbReference type="ARBA" id="ARBA00023125"/>
    </source>
</evidence>
<evidence type="ECO:0000313" key="8">
    <source>
        <dbReference type="EMBL" id="TDP61270.1"/>
    </source>
</evidence>
<accession>A0A4R6QFV1</accession>
<proteinExistence type="predicted"/>
<dbReference type="Pfam" id="PF01418">
    <property type="entry name" value="HTH_6"/>
    <property type="match status" value="1"/>
</dbReference>
<feature type="region of interest" description="Disordered" evidence="5">
    <location>
        <begin position="1"/>
        <end position="25"/>
    </location>
</feature>
<dbReference type="Gene3D" id="3.40.50.10490">
    <property type="entry name" value="Glucose-6-phosphate isomerase like protein, domain 1"/>
    <property type="match status" value="1"/>
</dbReference>
<dbReference type="GO" id="GO:0006096">
    <property type="term" value="P:glycolytic process"/>
    <property type="evidence" value="ECO:0007669"/>
    <property type="project" value="UniProtKB-KW"/>
</dbReference>
<dbReference type="Pfam" id="PF01380">
    <property type="entry name" value="SIS"/>
    <property type="match status" value="1"/>
</dbReference>
<dbReference type="InterPro" id="IPR035472">
    <property type="entry name" value="RpiR-like_SIS"/>
</dbReference>
<dbReference type="InterPro" id="IPR036388">
    <property type="entry name" value="WH-like_DNA-bd_sf"/>
</dbReference>
<dbReference type="RefSeq" id="WP_133703784.1">
    <property type="nucleotide sequence ID" value="NZ_SNXS01000014.1"/>
</dbReference>
<dbReference type="AlphaFoldDB" id="A0A4R6QFV1"/>
<dbReference type="PROSITE" id="PS51464">
    <property type="entry name" value="SIS"/>
    <property type="match status" value="1"/>
</dbReference>
<evidence type="ECO:0000256" key="4">
    <source>
        <dbReference type="ARBA" id="ARBA00023163"/>
    </source>
</evidence>
<gene>
    <name evidence="8" type="ORF">DES47_11442</name>
</gene>
<dbReference type="InterPro" id="IPR046348">
    <property type="entry name" value="SIS_dom_sf"/>
</dbReference>
<dbReference type="InParanoid" id="A0A4R6QFV1"/>